<dbReference type="Gene3D" id="2.40.170.20">
    <property type="entry name" value="TonB-dependent receptor, beta-barrel domain"/>
    <property type="match status" value="1"/>
</dbReference>
<dbReference type="Pfam" id="PF25183">
    <property type="entry name" value="OMP_b-brl_4"/>
    <property type="match status" value="1"/>
</dbReference>
<comment type="caution">
    <text evidence="8">The sequence shown here is derived from an EMBL/GenBank/DDBJ whole genome shotgun (WGS) entry which is preliminary data.</text>
</comment>
<name>A0A428MQJ3_9BACT</name>
<dbReference type="SUPFAM" id="SSF56935">
    <property type="entry name" value="Porins"/>
    <property type="match status" value="1"/>
</dbReference>
<dbReference type="GO" id="GO:0044718">
    <property type="term" value="P:siderophore transmembrane transport"/>
    <property type="evidence" value="ECO:0007669"/>
    <property type="project" value="TreeGrafter"/>
</dbReference>
<evidence type="ECO:0000256" key="4">
    <source>
        <dbReference type="ARBA" id="ARBA00022692"/>
    </source>
</evidence>
<evidence type="ECO:0000313" key="8">
    <source>
        <dbReference type="EMBL" id="RSL19136.1"/>
    </source>
</evidence>
<evidence type="ECO:0000256" key="5">
    <source>
        <dbReference type="ARBA" id="ARBA00023136"/>
    </source>
</evidence>
<keyword evidence="8" id="KW-0378">Hydrolase</keyword>
<dbReference type="Pfam" id="PF13620">
    <property type="entry name" value="CarboxypepD_reg"/>
    <property type="match status" value="1"/>
</dbReference>
<dbReference type="Proteomes" id="UP000269669">
    <property type="component" value="Unassembled WGS sequence"/>
</dbReference>
<evidence type="ECO:0000256" key="3">
    <source>
        <dbReference type="ARBA" id="ARBA00022452"/>
    </source>
</evidence>
<keyword evidence="4" id="KW-0812">Transmembrane</keyword>
<keyword evidence="9" id="KW-1185">Reference proteome</keyword>
<evidence type="ECO:0000256" key="1">
    <source>
        <dbReference type="ARBA" id="ARBA00004571"/>
    </source>
</evidence>
<proteinExistence type="predicted"/>
<protein>
    <submittedName>
        <fullName evidence="8">Carboxypeptidase family protein</fullName>
    </submittedName>
</protein>
<dbReference type="PROSITE" id="PS01156">
    <property type="entry name" value="TONB_DEPENDENT_REC_2"/>
    <property type="match status" value="1"/>
</dbReference>
<feature type="domain" description="TonB-dependent transporter Oar-like beta-barrel" evidence="7">
    <location>
        <begin position="250"/>
        <end position="1207"/>
    </location>
</feature>
<reference evidence="8 9" key="1">
    <citation type="submission" date="2018-12" db="EMBL/GenBank/DDBJ databases">
        <title>Sequencing of bacterial isolates from soil warming experiment in Harvard Forest, Massachusetts, USA.</title>
        <authorList>
            <person name="Deangelis K."/>
        </authorList>
    </citation>
    <scope>NUCLEOTIDE SEQUENCE [LARGE SCALE GENOMIC DNA]</scope>
    <source>
        <strain evidence="8 9">EB153</strain>
    </source>
</reference>
<dbReference type="InterPro" id="IPR010917">
    <property type="entry name" value="TonB_rcpt_CS"/>
</dbReference>
<keyword evidence="3" id="KW-1134">Transmembrane beta strand</keyword>
<dbReference type="OrthoDB" id="97893at2"/>
<dbReference type="RefSeq" id="WP_125487408.1">
    <property type="nucleotide sequence ID" value="NZ_RSDW01000001.1"/>
</dbReference>
<sequence>MLRNLGRLTTQIAFGIWMITGGASLAQTVRGGLAGTITDSTGAVIVGAHVQAKNQHTGDRSTAITTSAGTYRFPELPLGTYDVTVSASGFRNSVSTGVLVQIQQVTALNITIEAGATTETVTVNANAPTIQTETSDMGGIVGSKQIVELPLALGGVGALRSPEAFQFLLPGTTGPGTANSNNGIFLSKIAGGQNYGNEVLIDGASQQRSENGSSFDEEAPSVEALQEFKITTALPEAEYGRTTGGISNFVTKNGTNSFHGTAYEIFRNQALNANTWFNNGDRAFFCSGSNDTPECRSTYDTPQDRKNDYGVTLGGPVWIPRVFNGRDKLFFFFSWEQLAYKLGATTTSSVPTVAMRNGDFSAPLIYRTDLAPVGTNPCQGNASVYQGEIFDPQTERTVSTPNGPVRCRDQFSGNKIDPSRFSSAAKNILAYYPAPTNSQQFNNFVFPSSIPINNTTYTVRIDATLSDKSRMWGSYSARENNRTSGNSPLLPDPVDPNTWKQDFLTHFGRFGWDYSFSPHLLNHLNFGTNRSNSINYAQAIFANKNWSQELGIGNADSLNFPQIVNGNVVNLGNPPQNDDNIDNGLRLNESVAWEKGRHSFAFGVDLRWQQYSPINGNSPTINFCGNETASSAGIADGYAFASQMLGLACGGGQSIIPHQSRWTSWYYGLFAQDNLKVSQNLTLNLGLRWDVDMPRHEAKNYTSNFSPTAVDPEFNVPGALVFGTNCNGCNTAWADTWYKNIAPRLGFAYTLPESHGTTVLRGGGGIVYGPLQYSDFGGSMNSGYRANPTWPDNGFDPSFILDSGFPAFAQPPNLDPGIFNGQAVSGSYIEPQYGRPAMISEWTLQVQQQLAQDLIMTVGYVGNKAQNLHSNIQNINNIDQKYFSLGNHLNDQVVGNTVGVTQPFAGFDALWHGAQVQRALRPFPQYDFIDSGCCLQNVGMSSYHALLVSVERRFRDGLNLLGSYTWAKQITNSDSLLPNNGVGVAQVQNVNNLHDEKAISAQDVPHTVVLSWLYQLPFGPGRHWVNHGFASYVVGGWQLGGVQRYMSGQPISFCCATGIPGFQNQIRFNRVLGSGLKSPAYQQGRINPIGAQTAIPNENTLFNLDTIRQPQGGAFFDQNAVANRGQFGAFSLGNMPRVTGEARTPRYYNEDFSILKNTTIHENIVFQLKFELLNAFNRHTFSIPDTAPNDNLFGVPNGTLTNPRNVQITGRINF</sequence>
<evidence type="ECO:0000256" key="2">
    <source>
        <dbReference type="ARBA" id="ARBA00022448"/>
    </source>
</evidence>
<dbReference type="PANTHER" id="PTHR30069">
    <property type="entry name" value="TONB-DEPENDENT OUTER MEMBRANE RECEPTOR"/>
    <property type="match status" value="1"/>
</dbReference>
<keyword evidence="8" id="KW-0121">Carboxypeptidase</keyword>
<dbReference type="PANTHER" id="PTHR30069:SF46">
    <property type="entry name" value="OAR PROTEIN"/>
    <property type="match status" value="1"/>
</dbReference>
<dbReference type="SUPFAM" id="SSF49464">
    <property type="entry name" value="Carboxypeptidase regulatory domain-like"/>
    <property type="match status" value="1"/>
</dbReference>
<dbReference type="InterPro" id="IPR008969">
    <property type="entry name" value="CarboxyPept-like_regulatory"/>
</dbReference>
<dbReference type="InterPro" id="IPR057601">
    <property type="entry name" value="Oar-like_b-barrel"/>
</dbReference>
<dbReference type="GO" id="GO:0009279">
    <property type="term" value="C:cell outer membrane"/>
    <property type="evidence" value="ECO:0007669"/>
    <property type="project" value="UniProtKB-SubCell"/>
</dbReference>
<evidence type="ECO:0000313" key="9">
    <source>
        <dbReference type="Proteomes" id="UP000269669"/>
    </source>
</evidence>
<keyword evidence="2" id="KW-0813">Transport</keyword>
<keyword evidence="8" id="KW-0645">Protease</keyword>
<keyword evidence="5" id="KW-0472">Membrane</keyword>
<accession>A0A428MQJ3</accession>
<dbReference type="GO" id="GO:0004180">
    <property type="term" value="F:carboxypeptidase activity"/>
    <property type="evidence" value="ECO:0007669"/>
    <property type="project" value="UniProtKB-KW"/>
</dbReference>
<evidence type="ECO:0000256" key="6">
    <source>
        <dbReference type="ARBA" id="ARBA00023237"/>
    </source>
</evidence>
<dbReference type="Gene3D" id="2.60.40.1120">
    <property type="entry name" value="Carboxypeptidase-like, regulatory domain"/>
    <property type="match status" value="1"/>
</dbReference>
<dbReference type="InterPro" id="IPR039426">
    <property type="entry name" value="TonB-dep_rcpt-like"/>
</dbReference>
<organism evidence="8 9">
    <name type="scientific">Edaphobacter aggregans</name>
    <dbReference type="NCBI Taxonomy" id="570835"/>
    <lineage>
        <taxon>Bacteria</taxon>
        <taxon>Pseudomonadati</taxon>
        <taxon>Acidobacteriota</taxon>
        <taxon>Terriglobia</taxon>
        <taxon>Terriglobales</taxon>
        <taxon>Acidobacteriaceae</taxon>
        <taxon>Edaphobacter</taxon>
    </lineage>
</organism>
<comment type="subcellular location">
    <subcellularLocation>
        <location evidence="1">Cell outer membrane</location>
        <topology evidence="1">Multi-pass membrane protein</topology>
    </subcellularLocation>
</comment>
<evidence type="ECO:0000259" key="7">
    <source>
        <dbReference type="Pfam" id="PF25183"/>
    </source>
</evidence>
<dbReference type="GO" id="GO:0015344">
    <property type="term" value="F:siderophore uptake transmembrane transporter activity"/>
    <property type="evidence" value="ECO:0007669"/>
    <property type="project" value="TreeGrafter"/>
</dbReference>
<dbReference type="AlphaFoldDB" id="A0A428MQJ3"/>
<keyword evidence="6" id="KW-0998">Cell outer membrane</keyword>
<gene>
    <name evidence="8" type="ORF">EDE15_4772</name>
</gene>
<dbReference type="EMBL" id="RSDW01000001">
    <property type="protein sequence ID" value="RSL19136.1"/>
    <property type="molecule type" value="Genomic_DNA"/>
</dbReference>
<dbReference type="InterPro" id="IPR036942">
    <property type="entry name" value="Beta-barrel_TonB_sf"/>
</dbReference>